<protein>
    <submittedName>
        <fullName evidence="1">AAA family ATPase</fullName>
    </submittedName>
</protein>
<gene>
    <name evidence="1" type="ORF">DI565_16805</name>
</gene>
<sequence>MRVVYLGRQSRRNTPAPSSEGDVIELLANNWDDYGYKTSFPVTARHDNKIVELNSIKLLIEGEYTSSTALDRLLEAGWDGTFPIPDTKYISVPSDITFYEQLDGHLGTEGALAIALALRDASYLVQVAEDDDAIALSRTDGFKNSLQRERGSTKAFLDGWRVFEQQLIAVLDLGFRFKDIYGDVNTLSLKFSSDGPLPHDINVLIGPNGHGKSQTLHQVVQDWISPNEKSETGFVEKPNLSQIVVISYSPFERFPVDLAGKQVQDTEAYRYFGFRGRSEPADGKRRGGIRISHEFPKKNAAKSLVDCLRDDKKYKSIRNWSKKLETVERVLRTAIDFDAAAVEIESSRRFTTFYDQLDDLDASELGFTVGTGEERRRYIPILADRVGQLDENKLSAAIFPDSGVTFFKEGEPIELSSGQRLFAYIVINVVGAIRRNSLILVDEPELFLHPTLEIQFIDMLKQILFRFNSKALLATHSVVTVREIPADCVHVFDKGDDELILKKPPFQTFGGDVQRISSYVFGDISVSKPFETWIEKQLSEYDSADDLIAALGDDVNEELIIQIRAMERD</sequence>
<dbReference type="AlphaFoldDB" id="A0A2W5MEN4"/>
<organism evidence="1 2">
    <name type="scientific">Ancylobacter novellus</name>
    <name type="common">Thiobacillus novellus</name>
    <dbReference type="NCBI Taxonomy" id="921"/>
    <lineage>
        <taxon>Bacteria</taxon>
        <taxon>Pseudomonadati</taxon>
        <taxon>Pseudomonadota</taxon>
        <taxon>Alphaproteobacteria</taxon>
        <taxon>Hyphomicrobiales</taxon>
        <taxon>Xanthobacteraceae</taxon>
        <taxon>Ancylobacter</taxon>
    </lineage>
</organism>
<dbReference type="PANTHER" id="PTHR43581:SF2">
    <property type="entry name" value="EXCINUCLEASE ATPASE SUBUNIT"/>
    <property type="match status" value="1"/>
</dbReference>
<accession>A0A2W5MEN4</accession>
<reference evidence="1 2" key="1">
    <citation type="submission" date="2017-08" db="EMBL/GenBank/DDBJ databases">
        <title>Infants hospitalized years apart are colonized by the same room-sourced microbial strains.</title>
        <authorList>
            <person name="Brooks B."/>
            <person name="Olm M.R."/>
            <person name="Firek B.A."/>
            <person name="Baker R."/>
            <person name="Thomas B.C."/>
            <person name="Morowitz M.J."/>
            <person name="Banfield J.F."/>
        </authorList>
    </citation>
    <scope>NUCLEOTIDE SEQUENCE [LARGE SCALE GENOMIC DNA]</scope>
    <source>
        <strain evidence="1">S2_005_003_R2_43</strain>
    </source>
</reference>
<dbReference type="PANTHER" id="PTHR43581">
    <property type="entry name" value="ATP/GTP PHOSPHATASE"/>
    <property type="match status" value="1"/>
</dbReference>
<dbReference type="InterPro" id="IPR027417">
    <property type="entry name" value="P-loop_NTPase"/>
</dbReference>
<name>A0A2W5MEN4_ANCNO</name>
<evidence type="ECO:0000313" key="2">
    <source>
        <dbReference type="Proteomes" id="UP000249577"/>
    </source>
</evidence>
<dbReference type="SUPFAM" id="SSF52540">
    <property type="entry name" value="P-loop containing nucleoside triphosphate hydrolases"/>
    <property type="match status" value="1"/>
</dbReference>
<dbReference type="Proteomes" id="UP000249577">
    <property type="component" value="Unassembled WGS sequence"/>
</dbReference>
<comment type="caution">
    <text evidence="1">The sequence shown here is derived from an EMBL/GenBank/DDBJ whole genome shotgun (WGS) entry which is preliminary data.</text>
</comment>
<dbReference type="InterPro" id="IPR051396">
    <property type="entry name" value="Bact_Antivir_Def_Nuclease"/>
</dbReference>
<dbReference type="EMBL" id="QFPN01000010">
    <property type="protein sequence ID" value="PZQ11850.1"/>
    <property type="molecule type" value="Genomic_DNA"/>
</dbReference>
<evidence type="ECO:0000313" key="1">
    <source>
        <dbReference type="EMBL" id="PZQ11850.1"/>
    </source>
</evidence>
<proteinExistence type="predicted"/>
<dbReference type="Gene3D" id="3.40.50.300">
    <property type="entry name" value="P-loop containing nucleotide triphosphate hydrolases"/>
    <property type="match status" value="1"/>
</dbReference>